<sequence>MSTAATCRAAIGSLYREHHGWLHGWLRRRLNCNQQAADLAQDTFLRLLAKDEMVDLREPRAYLTTIAHGLVVNHWRRKALEQAYLEELASRPEAFAPSPEERALAIEALVEIARVLDGLPPRVRDIFLLSQIEGLTYSAIGSELGVSINVVQKAMIRAMAHCYKALYPA</sequence>
<evidence type="ECO:0000256" key="3">
    <source>
        <dbReference type="ARBA" id="ARBA00023082"/>
    </source>
</evidence>
<dbReference type="InterPro" id="IPR013324">
    <property type="entry name" value="RNA_pol_sigma_r3/r4-like"/>
</dbReference>
<dbReference type="InterPro" id="IPR036388">
    <property type="entry name" value="WH-like_DNA-bd_sf"/>
</dbReference>
<dbReference type="PANTHER" id="PTHR43133:SF63">
    <property type="entry name" value="RNA POLYMERASE SIGMA FACTOR FECI-RELATED"/>
    <property type="match status" value="1"/>
</dbReference>
<organism evidence="7 8">
    <name type="scientific">Thauera mechernichensis</name>
    <dbReference type="NCBI Taxonomy" id="82788"/>
    <lineage>
        <taxon>Bacteria</taxon>
        <taxon>Pseudomonadati</taxon>
        <taxon>Pseudomonadota</taxon>
        <taxon>Betaproteobacteria</taxon>
        <taxon>Rhodocyclales</taxon>
        <taxon>Zoogloeaceae</taxon>
        <taxon>Thauera</taxon>
    </lineage>
</organism>
<dbReference type="NCBIfam" id="TIGR02937">
    <property type="entry name" value="sigma70-ECF"/>
    <property type="match status" value="1"/>
</dbReference>
<keyword evidence="2" id="KW-0805">Transcription regulation</keyword>
<keyword evidence="3" id="KW-0731">Sigma factor</keyword>
<keyword evidence="4" id="KW-0804">Transcription</keyword>
<dbReference type="Pfam" id="PF04542">
    <property type="entry name" value="Sigma70_r2"/>
    <property type="match status" value="1"/>
</dbReference>
<dbReference type="InterPro" id="IPR014284">
    <property type="entry name" value="RNA_pol_sigma-70_dom"/>
</dbReference>
<proteinExistence type="inferred from homology"/>
<reference evidence="8" key="1">
    <citation type="journal article" date="2019" name="Int. J. Syst. Evol. Microbiol.">
        <title>The Global Catalogue of Microorganisms (GCM) 10K type strain sequencing project: providing services to taxonomists for standard genome sequencing and annotation.</title>
        <authorList>
            <consortium name="The Broad Institute Genomics Platform"/>
            <consortium name="The Broad Institute Genome Sequencing Center for Infectious Disease"/>
            <person name="Wu L."/>
            <person name="Ma J."/>
        </authorList>
    </citation>
    <scope>NUCLEOTIDE SEQUENCE [LARGE SCALE GENOMIC DNA]</scope>
    <source>
        <strain evidence="8">CCUG 48884</strain>
    </source>
</reference>
<comment type="similarity">
    <text evidence="1">Belongs to the sigma-70 factor family. ECF subfamily.</text>
</comment>
<dbReference type="PANTHER" id="PTHR43133">
    <property type="entry name" value="RNA POLYMERASE ECF-TYPE SIGMA FACTO"/>
    <property type="match status" value="1"/>
</dbReference>
<evidence type="ECO:0000259" key="5">
    <source>
        <dbReference type="Pfam" id="PF04542"/>
    </source>
</evidence>
<dbReference type="Gene3D" id="1.10.1740.10">
    <property type="match status" value="1"/>
</dbReference>
<accession>A0ABW3WCX2</accession>
<evidence type="ECO:0000313" key="7">
    <source>
        <dbReference type="EMBL" id="MFD1263858.1"/>
    </source>
</evidence>
<dbReference type="Proteomes" id="UP001597158">
    <property type="component" value="Unassembled WGS sequence"/>
</dbReference>
<dbReference type="InterPro" id="IPR039425">
    <property type="entry name" value="RNA_pol_sigma-70-like"/>
</dbReference>
<evidence type="ECO:0000313" key="8">
    <source>
        <dbReference type="Proteomes" id="UP001597158"/>
    </source>
</evidence>
<dbReference type="InterPro" id="IPR013249">
    <property type="entry name" value="RNA_pol_sigma70_r4_t2"/>
</dbReference>
<keyword evidence="8" id="KW-1185">Reference proteome</keyword>
<evidence type="ECO:0000256" key="1">
    <source>
        <dbReference type="ARBA" id="ARBA00010641"/>
    </source>
</evidence>
<name>A0ABW3WCX2_9RHOO</name>
<evidence type="ECO:0000256" key="4">
    <source>
        <dbReference type="ARBA" id="ARBA00023163"/>
    </source>
</evidence>
<dbReference type="InterPro" id="IPR013325">
    <property type="entry name" value="RNA_pol_sigma_r2"/>
</dbReference>
<dbReference type="Pfam" id="PF08281">
    <property type="entry name" value="Sigma70_r4_2"/>
    <property type="match status" value="1"/>
</dbReference>
<protein>
    <submittedName>
        <fullName evidence="7">Sigma-70 family RNA polymerase sigma factor</fullName>
    </submittedName>
</protein>
<feature type="domain" description="RNA polymerase sigma-70 region 2" evidence="5">
    <location>
        <begin position="14"/>
        <end position="79"/>
    </location>
</feature>
<dbReference type="NCBIfam" id="NF009180">
    <property type="entry name" value="PRK12528.1"/>
    <property type="match status" value="1"/>
</dbReference>
<dbReference type="RefSeq" id="WP_002938750.1">
    <property type="nucleotide sequence ID" value="NZ_JARQZE010000005.1"/>
</dbReference>
<evidence type="ECO:0000259" key="6">
    <source>
        <dbReference type="Pfam" id="PF08281"/>
    </source>
</evidence>
<comment type="caution">
    <text evidence="7">The sequence shown here is derived from an EMBL/GenBank/DDBJ whole genome shotgun (WGS) entry which is preliminary data.</text>
</comment>
<feature type="domain" description="RNA polymerase sigma factor 70 region 4 type 2" evidence="6">
    <location>
        <begin position="110"/>
        <end position="162"/>
    </location>
</feature>
<dbReference type="Gene3D" id="1.10.10.10">
    <property type="entry name" value="Winged helix-like DNA-binding domain superfamily/Winged helix DNA-binding domain"/>
    <property type="match status" value="1"/>
</dbReference>
<dbReference type="CDD" id="cd06171">
    <property type="entry name" value="Sigma70_r4"/>
    <property type="match status" value="1"/>
</dbReference>
<dbReference type="InterPro" id="IPR007627">
    <property type="entry name" value="RNA_pol_sigma70_r2"/>
</dbReference>
<gene>
    <name evidence="7" type="ORF">ACFQ4M_09695</name>
</gene>
<dbReference type="NCBIfam" id="NF007232">
    <property type="entry name" value="PRK09651.1"/>
    <property type="match status" value="1"/>
</dbReference>
<dbReference type="EMBL" id="JBHTMC010000020">
    <property type="protein sequence ID" value="MFD1263858.1"/>
    <property type="molecule type" value="Genomic_DNA"/>
</dbReference>
<evidence type="ECO:0000256" key="2">
    <source>
        <dbReference type="ARBA" id="ARBA00023015"/>
    </source>
</evidence>
<dbReference type="SUPFAM" id="SSF88946">
    <property type="entry name" value="Sigma2 domain of RNA polymerase sigma factors"/>
    <property type="match status" value="1"/>
</dbReference>
<dbReference type="SUPFAM" id="SSF88659">
    <property type="entry name" value="Sigma3 and sigma4 domains of RNA polymerase sigma factors"/>
    <property type="match status" value="1"/>
</dbReference>